<proteinExistence type="predicted"/>
<keyword evidence="2" id="KW-1185">Reference proteome</keyword>
<gene>
    <name evidence="1" type="ORF">ElyMa_000181900</name>
</gene>
<name>A0AAV4EUU2_9GAST</name>
<comment type="caution">
    <text evidence="1">The sequence shown here is derived from an EMBL/GenBank/DDBJ whole genome shotgun (WGS) entry which is preliminary data.</text>
</comment>
<dbReference type="AlphaFoldDB" id="A0AAV4EUU2"/>
<evidence type="ECO:0000313" key="1">
    <source>
        <dbReference type="EMBL" id="GFR64549.1"/>
    </source>
</evidence>
<dbReference type="EMBL" id="BMAT01000348">
    <property type="protein sequence ID" value="GFR64549.1"/>
    <property type="molecule type" value="Genomic_DNA"/>
</dbReference>
<accession>A0AAV4EUU2</accession>
<evidence type="ECO:0000313" key="2">
    <source>
        <dbReference type="Proteomes" id="UP000762676"/>
    </source>
</evidence>
<sequence>MGKETQQNLENHGANLRSYGHLVPVDKRLAPMVIAVDHWKKILISLGFEIEQPDGYHTLEYVDVLVGAGVMTSALDGMIHLLTLVNSLPWNIIRMILTLTHEDAVNLCSLTEAGGQDLHEQVVSAKALMSRYPEEMAHLGFRKDNHTVVKTISHCKQARLGQTISLILKAIFEEGPPDMATFV</sequence>
<dbReference type="Proteomes" id="UP000762676">
    <property type="component" value="Unassembled WGS sequence"/>
</dbReference>
<protein>
    <submittedName>
        <fullName evidence="1">Uncharacterized protein</fullName>
    </submittedName>
</protein>
<reference evidence="1 2" key="1">
    <citation type="journal article" date="2021" name="Elife">
        <title>Chloroplast acquisition without the gene transfer in kleptoplastic sea slugs, Plakobranchus ocellatus.</title>
        <authorList>
            <person name="Maeda T."/>
            <person name="Takahashi S."/>
            <person name="Yoshida T."/>
            <person name="Shimamura S."/>
            <person name="Takaki Y."/>
            <person name="Nagai Y."/>
            <person name="Toyoda A."/>
            <person name="Suzuki Y."/>
            <person name="Arimoto A."/>
            <person name="Ishii H."/>
            <person name="Satoh N."/>
            <person name="Nishiyama T."/>
            <person name="Hasebe M."/>
            <person name="Maruyama T."/>
            <person name="Minagawa J."/>
            <person name="Obokata J."/>
            <person name="Shigenobu S."/>
        </authorList>
    </citation>
    <scope>NUCLEOTIDE SEQUENCE [LARGE SCALE GENOMIC DNA]</scope>
</reference>
<organism evidence="1 2">
    <name type="scientific">Elysia marginata</name>
    <dbReference type="NCBI Taxonomy" id="1093978"/>
    <lineage>
        <taxon>Eukaryota</taxon>
        <taxon>Metazoa</taxon>
        <taxon>Spiralia</taxon>
        <taxon>Lophotrochozoa</taxon>
        <taxon>Mollusca</taxon>
        <taxon>Gastropoda</taxon>
        <taxon>Heterobranchia</taxon>
        <taxon>Euthyneura</taxon>
        <taxon>Panpulmonata</taxon>
        <taxon>Sacoglossa</taxon>
        <taxon>Placobranchoidea</taxon>
        <taxon>Plakobranchidae</taxon>
        <taxon>Elysia</taxon>
    </lineage>
</organism>